<gene>
    <name evidence="4" type="ORF">J2X31_003041</name>
</gene>
<dbReference type="PANTHER" id="PTHR11907">
    <property type="entry name" value="AMIDOPHOSPHORIBOSYLTRANSFERASE"/>
    <property type="match status" value="1"/>
</dbReference>
<organism evidence="4 5">
    <name type="scientific">Flavobacterium arsenatis</name>
    <dbReference type="NCBI Taxonomy" id="1484332"/>
    <lineage>
        <taxon>Bacteria</taxon>
        <taxon>Pseudomonadati</taxon>
        <taxon>Bacteroidota</taxon>
        <taxon>Flavobacteriia</taxon>
        <taxon>Flavobacteriales</taxon>
        <taxon>Flavobacteriaceae</taxon>
        <taxon>Flavobacterium</taxon>
    </lineage>
</organism>
<keyword evidence="1 4" id="KW-0808">Transferase</keyword>
<dbReference type="Gene3D" id="3.60.20.10">
    <property type="entry name" value="Glutamine Phosphoribosylpyrophosphate, subunit 1, domain 1"/>
    <property type="match status" value="1"/>
</dbReference>
<evidence type="ECO:0000256" key="2">
    <source>
        <dbReference type="ARBA" id="ARBA00022962"/>
    </source>
</evidence>
<feature type="domain" description="Glutamine amidotransferase type-2" evidence="3">
    <location>
        <begin position="9"/>
        <end position="303"/>
    </location>
</feature>
<proteinExistence type="predicted"/>
<sequence>MSDSIKHECGIALLRLKKPLEFYKEKYGSAFYGIQKMYLLMEKQHNRGQDGAGFASIKLDVEAGERYISRVRSNDPQPIQDVFAQINDRINEELASHPEYADDVAAQKRNIPYIGELFLGHVRYGTFGKNSIESVHPFLRQNNWMHRNLIVAGNFNMTNVTQLFNSLVELGQHPKEMADTVTVMEKIGHFLDDEVTDLYLDCKNEGLSKREASPVIAERLDVKKILKRASKGWDGGYAMAGLFGHGDAFVFRDPAGIRPAYFYEDDEIVVVASERPVIQTVFNLEFEKIQELQPGHALIIKKNGKVTEEEIITPTEKKACSFERIYFSRGSDAEIYQERKDLGKLILPAVLKAIDNDTDNTVFSYIPNTAETSFYGIVEAAQDFLNQRKNNYILENKDTLTKDSLQELLSVKIRTEKVAIKDAKLRTFITEDSSRDDLVAHVYDVTYGVIKPTDNLVIIDDSIVRGTTLKMSIIKMMDRLKPKSIIVVSSAPQIRYPDCYGIDMAKLEGLVAFRAALDLLKERNLYHVVEDVYKKCKTQENLNDDEVVNYVTEIYAPFQPQEISDKIAEMLSSPEINAEVKIIFQTVEDLHKACPKNLGDWYFTGDYPTPGGNRVVNKAFINFYEGNDARAY</sequence>
<evidence type="ECO:0000259" key="3">
    <source>
        <dbReference type="PROSITE" id="PS51278"/>
    </source>
</evidence>
<dbReference type="InterPro" id="IPR029055">
    <property type="entry name" value="Ntn_hydrolases_N"/>
</dbReference>
<evidence type="ECO:0000313" key="4">
    <source>
        <dbReference type="EMBL" id="MDR6969015.1"/>
    </source>
</evidence>
<dbReference type="EMBL" id="JAVDVI010000015">
    <property type="protein sequence ID" value="MDR6969015.1"/>
    <property type="molecule type" value="Genomic_DNA"/>
</dbReference>
<dbReference type="InterPro" id="IPR017932">
    <property type="entry name" value="GATase_2_dom"/>
</dbReference>
<name>A0ABU1TSZ6_9FLAO</name>
<dbReference type="EC" id="2.4.2.14" evidence="4"/>
<accession>A0ABU1TSZ6</accession>
<evidence type="ECO:0000256" key="1">
    <source>
        <dbReference type="ARBA" id="ARBA00022679"/>
    </source>
</evidence>
<keyword evidence="4" id="KW-0328">Glycosyltransferase</keyword>
<comment type="caution">
    <text evidence="4">The sequence shown here is derived from an EMBL/GenBank/DDBJ whole genome shotgun (WGS) entry which is preliminary data.</text>
</comment>
<dbReference type="CDD" id="cd06223">
    <property type="entry name" value="PRTases_typeI"/>
    <property type="match status" value="1"/>
</dbReference>
<dbReference type="Proteomes" id="UP001255185">
    <property type="component" value="Unassembled WGS sequence"/>
</dbReference>
<dbReference type="InterPro" id="IPR000836">
    <property type="entry name" value="PRTase_dom"/>
</dbReference>
<dbReference type="GO" id="GO:0004044">
    <property type="term" value="F:amidophosphoribosyltransferase activity"/>
    <property type="evidence" value="ECO:0007669"/>
    <property type="project" value="UniProtKB-EC"/>
</dbReference>
<keyword evidence="2" id="KW-0315">Glutamine amidotransferase</keyword>
<protein>
    <submittedName>
        <fullName evidence="4">Amidophosphoribosyltransferase</fullName>
        <ecNumber evidence="4">2.4.2.14</ecNumber>
    </submittedName>
</protein>
<dbReference type="InterPro" id="IPR029057">
    <property type="entry name" value="PRTase-like"/>
</dbReference>
<keyword evidence="5" id="KW-1185">Reference proteome</keyword>
<dbReference type="SUPFAM" id="SSF53271">
    <property type="entry name" value="PRTase-like"/>
    <property type="match status" value="1"/>
</dbReference>
<dbReference type="SUPFAM" id="SSF56235">
    <property type="entry name" value="N-terminal nucleophile aminohydrolases (Ntn hydrolases)"/>
    <property type="match status" value="1"/>
</dbReference>
<reference evidence="4 5" key="1">
    <citation type="submission" date="2023-07" db="EMBL/GenBank/DDBJ databases">
        <title>Sorghum-associated microbial communities from plants grown in Nebraska, USA.</title>
        <authorList>
            <person name="Schachtman D."/>
        </authorList>
    </citation>
    <scope>NUCLEOTIDE SEQUENCE [LARGE SCALE GENOMIC DNA]</scope>
    <source>
        <strain evidence="4 5">3773</strain>
    </source>
</reference>
<dbReference type="PROSITE" id="PS51278">
    <property type="entry name" value="GATASE_TYPE_2"/>
    <property type="match status" value="1"/>
</dbReference>
<evidence type="ECO:0000313" key="5">
    <source>
        <dbReference type="Proteomes" id="UP001255185"/>
    </source>
</evidence>
<dbReference type="RefSeq" id="WP_310027714.1">
    <property type="nucleotide sequence ID" value="NZ_JAVDVI010000015.1"/>
</dbReference>